<dbReference type="GO" id="GO:0033294">
    <property type="term" value="F:ectoine binding"/>
    <property type="evidence" value="ECO:0007669"/>
    <property type="project" value="InterPro"/>
</dbReference>
<dbReference type="EMBL" id="BMDI01000001">
    <property type="protein sequence ID" value="GGI16544.1"/>
    <property type="molecule type" value="Genomic_DNA"/>
</dbReference>
<organism evidence="3 4">
    <name type="scientific">Oxalicibacterium faecigallinarum</name>
    <dbReference type="NCBI Taxonomy" id="573741"/>
    <lineage>
        <taxon>Bacteria</taxon>
        <taxon>Pseudomonadati</taxon>
        <taxon>Pseudomonadota</taxon>
        <taxon>Betaproteobacteria</taxon>
        <taxon>Burkholderiales</taxon>
        <taxon>Oxalobacteraceae</taxon>
        <taxon>Oxalicibacterium</taxon>
    </lineage>
</organism>
<dbReference type="Proteomes" id="UP000642180">
    <property type="component" value="Unassembled WGS sequence"/>
</dbReference>
<keyword evidence="4" id="KW-1185">Reference proteome</keyword>
<dbReference type="SMART" id="SM00062">
    <property type="entry name" value="PBPb"/>
    <property type="match status" value="1"/>
</dbReference>
<dbReference type="Gene3D" id="3.40.190.10">
    <property type="entry name" value="Periplasmic binding protein-like II"/>
    <property type="match status" value="2"/>
</dbReference>
<evidence type="ECO:0000313" key="4">
    <source>
        <dbReference type="Proteomes" id="UP000642180"/>
    </source>
</evidence>
<dbReference type="PANTHER" id="PTHR35936:SF17">
    <property type="entry name" value="ARGININE-BINDING EXTRACELLULAR PROTEIN ARTP"/>
    <property type="match status" value="1"/>
</dbReference>
<dbReference type="PANTHER" id="PTHR35936">
    <property type="entry name" value="MEMBRANE-BOUND LYTIC MUREIN TRANSGLYCOSYLASE F"/>
    <property type="match status" value="1"/>
</dbReference>
<name>A0A8J3AMW2_9BURK</name>
<keyword evidence="1" id="KW-0732">Signal</keyword>
<dbReference type="GO" id="GO:0051470">
    <property type="term" value="P:ectoine transmembrane transport"/>
    <property type="evidence" value="ECO:0007669"/>
    <property type="project" value="InterPro"/>
</dbReference>
<dbReference type="CDD" id="cd01002">
    <property type="entry name" value="PBP2_Ehub_like"/>
    <property type="match status" value="1"/>
</dbReference>
<sequence>MPAIIYLQSGAAMHHAIGRLAAVILCLAGLSTSSQLHAETTWERIQRTGEVRIGYANEVPFAYSDLQGKVTGESPEIAKAVFARLGIKTIKPVLTEWGALIPGLQANRFDVIAAGMYITPERMQQVLFADPHYQLDDTLLVRKGNSRKLHSFADIARDPSLKLAVMAGTVEYDYAIKGGVRESQILQVPNTIAQFQAVKTKRAHAAVGTRLTMKDMASKSKGRMEAVEVFHDDPAHIGYGALAFRKGDEDLREAVNGALKEWIGSDDHLRTVAPFGFDRGNLTDKTLADFERP</sequence>
<gene>
    <name evidence="3" type="ORF">GCM10008066_04490</name>
</gene>
<evidence type="ECO:0000256" key="1">
    <source>
        <dbReference type="ARBA" id="ARBA00022729"/>
    </source>
</evidence>
<dbReference type="InterPro" id="IPR001638">
    <property type="entry name" value="Solute-binding_3/MltF_N"/>
</dbReference>
<dbReference type="SUPFAM" id="SSF53850">
    <property type="entry name" value="Periplasmic binding protein-like II"/>
    <property type="match status" value="1"/>
</dbReference>
<dbReference type="Pfam" id="PF00497">
    <property type="entry name" value="SBP_bac_3"/>
    <property type="match status" value="1"/>
</dbReference>
<proteinExistence type="predicted"/>
<protein>
    <submittedName>
        <fullName evidence="3">Ectoine/hydroxyectoine ABC transporter substrate-binding protein EhuB</fullName>
    </submittedName>
</protein>
<evidence type="ECO:0000259" key="2">
    <source>
        <dbReference type="SMART" id="SM00062"/>
    </source>
</evidence>
<reference evidence="4" key="1">
    <citation type="journal article" date="2019" name="Int. J. Syst. Evol. Microbiol.">
        <title>The Global Catalogue of Microorganisms (GCM) 10K type strain sequencing project: providing services to taxonomists for standard genome sequencing and annotation.</title>
        <authorList>
            <consortium name="The Broad Institute Genomics Platform"/>
            <consortium name="The Broad Institute Genome Sequencing Center for Infectious Disease"/>
            <person name="Wu L."/>
            <person name="Ma J."/>
        </authorList>
    </citation>
    <scope>NUCLEOTIDE SEQUENCE [LARGE SCALE GENOMIC DNA]</scope>
    <source>
        <strain evidence="4">CCM 2767</strain>
    </source>
</reference>
<accession>A0A8J3AMW2</accession>
<dbReference type="AlphaFoldDB" id="A0A8J3AMW2"/>
<dbReference type="NCBIfam" id="TIGR02995">
    <property type="entry name" value="ectoine_ehuB"/>
    <property type="match status" value="1"/>
</dbReference>
<dbReference type="InterPro" id="IPR014337">
    <property type="entry name" value="Ectoine_EhuB"/>
</dbReference>
<evidence type="ECO:0000313" key="3">
    <source>
        <dbReference type="EMBL" id="GGI16544.1"/>
    </source>
</evidence>
<feature type="domain" description="Solute-binding protein family 3/N-terminal" evidence="2">
    <location>
        <begin position="50"/>
        <end position="289"/>
    </location>
</feature>
<comment type="caution">
    <text evidence="3">The sequence shown here is derived from an EMBL/GenBank/DDBJ whole genome shotgun (WGS) entry which is preliminary data.</text>
</comment>